<feature type="domain" description="Chitin-binding type-2" evidence="2">
    <location>
        <begin position="235"/>
        <end position="296"/>
    </location>
</feature>
<sequence length="296" mass="33863">MRLFVIVAVSAVVAIADGQYRRIKYREDNYYERLYKRRMAEEEMQKFSQTAFQRRLGTAYTSKFPIIPPRLRLVDKHHDDKRAEKDDIDPSSTNLSPASVLWELPRKHFSRIHDSGTTVAPPEKLMRPRPTRPQAYSLDGFVPKPSNIEISIQPPLGLVTTPKKSFSYHPKSVWGEAFLQKSGKKPKGKKEKEKYKKELLEKKFKTGSASNRRRSSKKGIPGVDYPVYVQIPETSFTCENKNIAGTYADKEAGCQVWHICTGVTKVAKARHSFLCAAGTIFSQKKGVCDWWYNVQC</sequence>
<feature type="signal peptide" evidence="1">
    <location>
        <begin position="1"/>
        <end position="18"/>
    </location>
</feature>
<dbReference type="GO" id="GO:0008061">
    <property type="term" value="F:chitin binding"/>
    <property type="evidence" value="ECO:0007669"/>
    <property type="project" value="InterPro"/>
</dbReference>
<dbReference type="KEGG" id="goe:100909301"/>
<name>A0AAJ6QRD1_9ACAR</name>
<dbReference type="GO" id="GO:0005576">
    <property type="term" value="C:extracellular region"/>
    <property type="evidence" value="ECO:0007669"/>
    <property type="project" value="InterPro"/>
</dbReference>
<feature type="chain" id="PRO_5042553229" evidence="1">
    <location>
        <begin position="19"/>
        <end position="296"/>
    </location>
</feature>
<dbReference type="InterPro" id="IPR052976">
    <property type="entry name" value="Scoloptoxin-like"/>
</dbReference>
<keyword evidence="1" id="KW-0732">Signal</keyword>
<evidence type="ECO:0000313" key="3">
    <source>
        <dbReference type="Proteomes" id="UP000694867"/>
    </source>
</evidence>
<proteinExistence type="predicted"/>
<dbReference type="InterPro" id="IPR036508">
    <property type="entry name" value="Chitin-bd_dom_sf"/>
</dbReference>
<keyword evidence="3" id="KW-1185">Reference proteome</keyword>
<dbReference type="AlphaFoldDB" id="A0AAJ6QRD1"/>
<gene>
    <name evidence="4" type="primary">LOC100909301</name>
</gene>
<evidence type="ECO:0000259" key="2">
    <source>
        <dbReference type="PROSITE" id="PS50940"/>
    </source>
</evidence>
<dbReference type="GeneID" id="100909301"/>
<organism evidence="3 4">
    <name type="scientific">Galendromus occidentalis</name>
    <name type="common">western predatory mite</name>
    <dbReference type="NCBI Taxonomy" id="34638"/>
    <lineage>
        <taxon>Eukaryota</taxon>
        <taxon>Metazoa</taxon>
        <taxon>Ecdysozoa</taxon>
        <taxon>Arthropoda</taxon>
        <taxon>Chelicerata</taxon>
        <taxon>Arachnida</taxon>
        <taxon>Acari</taxon>
        <taxon>Parasitiformes</taxon>
        <taxon>Mesostigmata</taxon>
        <taxon>Gamasina</taxon>
        <taxon>Phytoseioidea</taxon>
        <taxon>Phytoseiidae</taxon>
        <taxon>Typhlodrominae</taxon>
        <taxon>Galendromus</taxon>
    </lineage>
</organism>
<dbReference type="PROSITE" id="PS50940">
    <property type="entry name" value="CHIT_BIND_II"/>
    <property type="match status" value="1"/>
</dbReference>
<dbReference type="Gene3D" id="2.170.140.10">
    <property type="entry name" value="Chitin binding domain"/>
    <property type="match status" value="1"/>
</dbReference>
<dbReference type="Proteomes" id="UP000694867">
    <property type="component" value="Unplaced"/>
</dbReference>
<reference evidence="4" key="1">
    <citation type="submission" date="2025-08" db="UniProtKB">
        <authorList>
            <consortium name="RefSeq"/>
        </authorList>
    </citation>
    <scope>IDENTIFICATION</scope>
</reference>
<dbReference type="InterPro" id="IPR002557">
    <property type="entry name" value="Chitin-bd_dom"/>
</dbReference>
<protein>
    <submittedName>
        <fullName evidence="4">Uncharacterized protein LOC100909301</fullName>
    </submittedName>
</protein>
<dbReference type="PANTHER" id="PTHR22933">
    <property type="entry name" value="FI18007P1-RELATED"/>
    <property type="match status" value="1"/>
</dbReference>
<evidence type="ECO:0000256" key="1">
    <source>
        <dbReference type="SAM" id="SignalP"/>
    </source>
</evidence>
<dbReference type="RefSeq" id="XP_003741331.1">
    <property type="nucleotide sequence ID" value="XM_003741283.2"/>
</dbReference>
<dbReference type="Pfam" id="PF01607">
    <property type="entry name" value="CBM_14"/>
    <property type="match status" value="1"/>
</dbReference>
<dbReference type="SUPFAM" id="SSF57625">
    <property type="entry name" value="Invertebrate chitin-binding proteins"/>
    <property type="match status" value="1"/>
</dbReference>
<accession>A0AAJ6QRD1</accession>
<dbReference type="PANTHER" id="PTHR22933:SF42">
    <property type="entry name" value="FI18455P1-RELATED"/>
    <property type="match status" value="1"/>
</dbReference>
<evidence type="ECO:0000313" key="4">
    <source>
        <dbReference type="RefSeq" id="XP_003741331.1"/>
    </source>
</evidence>